<sequence>MSIFDEFSRDSFLTKKATNKQAGAARRTKRDVEIASEFAERKDAEVASDGGTRISVVPDHRGGLFAVDANESTREKNSGRNAFAEFGDERSARGKTSDAEFGSDMAGPSQYGTQTYSHAGVSFDKLSEDQAKICYSGLLAKSGADKVIGVYGFGSNQRWEDVSEVVMTKDATGAFTATIPIVHGKNVNFAFKDSAENWDNNSGLNYTFVN</sequence>
<dbReference type="GO" id="GO:2001070">
    <property type="term" value="F:starch binding"/>
    <property type="evidence" value="ECO:0007669"/>
    <property type="project" value="InterPro"/>
</dbReference>
<dbReference type="EMBL" id="FQZP01000007">
    <property type="protein sequence ID" value="SHI70148.1"/>
    <property type="molecule type" value="Genomic_DNA"/>
</dbReference>
<dbReference type="AlphaFoldDB" id="A0A1M6DAS5"/>
<evidence type="ECO:0000313" key="2">
    <source>
        <dbReference type="EMBL" id="SHI70148.1"/>
    </source>
</evidence>
<feature type="domain" description="Carbohydrate binding module family 25" evidence="1">
    <location>
        <begin position="128"/>
        <end position="210"/>
    </location>
</feature>
<gene>
    <name evidence="2" type="ORF">SAMN05444373_100714</name>
</gene>
<accession>A0A1M6DAS5</accession>
<keyword evidence="3" id="KW-1185">Reference proteome</keyword>
<reference evidence="2 3" key="1">
    <citation type="submission" date="2016-11" db="EMBL/GenBank/DDBJ databases">
        <authorList>
            <person name="Varghese N."/>
            <person name="Submissions S."/>
        </authorList>
    </citation>
    <scope>NUCLEOTIDE SEQUENCE [LARGE SCALE GENOMIC DNA]</scope>
    <source>
        <strain evidence="2 3">DSM 19027</strain>
    </source>
</reference>
<dbReference type="OrthoDB" id="1683298at2"/>
<dbReference type="Gene3D" id="2.60.40.10">
    <property type="entry name" value="Immunoglobulins"/>
    <property type="match status" value="1"/>
</dbReference>
<protein>
    <submittedName>
        <fullName evidence="2">Starch/carbohydrate-binding module (Family 53)</fullName>
    </submittedName>
</protein>
<evidence type="ECO:0000259" key="1">
    <source>
        <dbReference type="SMART" id="SM01066"/>
    </source>
</evidence>
<organism evidence="2 3">
    <name type="scientific">Thermoclostridium caenicola</name>
    <dbReference type="NCBI Taxonomy" id="659425"/>
    <lineage>
        <taxon>Bacteria</taxon>
        <taxon>Bacillati</taxon>
        <taxon>Bacillota</taxon>
        <taxon>Clostridia</taxon>
        <taxon>Eubacteriales</taxon>
        <taxon>Oscillospiraceae</taxon>
        <taxon>Thermoclostridium</taxon>
    </lineage>
</organism>
<name>A0A1M6DAS5_9FIRM</name>
<dbReference type="Proteomes" id="UP000324781">
    <property type="component" value="Unassembled WGS sequence"/>
</dbReference>
<dbReference type="InterPro" id="IPR005085">
    <property type="entry name" value="CBM25"/>
</dbReference>
<evidence type="ECO:0000313" key="3">
    <source>
        <dbReference type="Proteomes" id="UP000324781"/>
    </source>
</evidence>
<proteinExistence type="predicted"/>
<dbReference type="RefSeq" id="WP_149677975.1">
    <property type="nucleotide sequence ID" value="NZ_DAONMB010000047.1"/>
</dbReference>
<dbReference type="InterPro" id="IPR013783">
    <property type="entry name" value="Ig-like_fold"/>
</dbReference>
<dbReference type="SMART" id="SM01066">
    <property type="entry name" value="CBM_25"/>
    <property type="match status" value="1"/>
</dbReference>